<evidence type="ECO:0000313" key="2">
    <source>
        <dbReference type="Proteomes" id="UP000283538"/>
    </source>
</evidence>
<dbReference type="Proteomes" id="UP000283538">
    <property type="component" value="Unassembled WGS sequence"/>
</dbReference>
<comment type="caution">
    <text evidence="1">The sequence shown here is derived from an EMBL/GenBank/DDBJ whole genome shotgun (WGS) entry which is preliminary data.</text>
</comment>
<reference evidence="1 2" key="1">
    <citation type="submission" date="2018-08" db="EMBL/GenBank/DDBJ databases">
        <title>A genome reference for cultivated species of the human gut microbiota.</title>
        <authorList>
            <person name="Zou Y."/>
            <person name="Xue W."/>
            <person name="Luo G."/>
        </authorList>
    </citation>
    <scope>NUCLEOTIDE SEQUENCE [LARGE SCALE GENOMIC DNA]</scope>
    <source>
        <strain evidence="1 2">AM26-26AC</strain>
    </source>
</reference>
<gene>
    <name evidence="1" type="ORF">DW701_15640</name>
</gene>
<dbReference type="AlphaFoldDB" id="A0A414M4P7"/>
<protein>
    <submittedName>
        <fullName evidence="1">Uncharacterized protein</fullName>
    </submittedName>
</protein>
<dbReference type="EMBL" id="QSLA01000023">
    <property type="protein sequence ID" value="RHF04158.1"/>
    <property type="molecule type" value="Genomic_DNA"/>
</dbReference>
<sequence>MEKGEEKNKKGAVNHLVIPFAFSQLWQFISQMFVSALFLCEHCFFGNKVLGNIGRRETVHLII</sequence>
<name>A0A414M4P7_9BACE</name>
<evidence type="ECO:0000313" key="1">
    <source>
        <dbReference type="EMBL" id="RHF04158.1"/>
    </source>
</evidence>
<proteinExistence type="predicted"/>
<organism evidence="1 2">
    <name type="scientific">Bacteroides eggerthii</name>
    <dbReference type="NCBI Taxonomy" id="28111"/>
    <lineage>
        <taxon>Bacteria</taxon>
        <taxon>Pseudomonadati</taxon>
        <taxon>Bacteroidota</taxon>
        <taxon>Bacteroidia</taxon>
        <taxon>Bacteroidales</taxon>
        <taxon>Bacteroidaceae</taxon>
        <taxon>Bacteroides</taxon>
    </lineage>
</organism>
<accession>A0A414M4P7</accession>